<dbReference type="PANTHER" id="PTHR30244">
    <property type="entry name" value="TRANSAMINASE"/>
    <property type="match status" value="1"/>
</dbReference>
<dbReference type="InterPro" id="IPR015421">
    <property type="entry name" value="PyrdxlP-dep_Trfase_major"/>
</dbReference>
<evidence type="ECO:0000313" key="1">
    <source>
        <dbReference type="EMBL" id="KKL22016.1"/>
    </source>
</evidence>
<dbReference type="SUPFAM" id="SSF53383">
    <property type="entry name" value="PLP-dependent transferases"/>
    <property type="match status" value="1"/>
</dbReference>
<dbReference type="InterPro" id="IPR015422">
    <property type="entry name" value="PyrdxlP-dep_Trfase_small"/>
</dbReference>
<dbReference type="EMBL" id="LAZR01037509">
    <property type="protein sequence ID" value="KKL22016.1"/>
    <property type="molecule type" value="Genomic_DNA"/>
</dbReference>
<dbReference type="GO" id="GO:0030170">
    <property type="term" value="F:pyridoxal phosphate binding"/>
    <property type="evidence" value="ECO:0007669"/>
    <property type="project" value="TreeGrafter"/>
</dbReference>
<dbReference type="InterPro" id="IPR015424">
    <property type="entry name" value="PyrdxlP-dep_Trfase"/>
</dbReference>
<reference evidence="1" key="1">
    <citation type="journal article" date="2015" name="Nature">
        <title>Complex archaea that bridge the gap between prokaryotes and eukaryotes.</title>
        <authorList>
            <person name="Spang A."/>
            <person name="Saw J.H."/>
            <person name="Jorgensen S.L."/>
            <person name="Zaremba-Niedzwiedzka K."/>
            <person name="Martijn J."/>
            <person name="Lind A.E."/>
            <person name="van Eijk R."/>
            <person name="Schleper C."/>
            <person name="Guy L."/>
            <person name="Ettema T.J."/>
        </authorList>
    </citation>
    <scope>NUCLEOTIDE SEQUENCE</scope>
</reference>
<accession>A0A0F9DWD5</accession>
<name>A0A0F9DWD5_9ZZZZ</name>
<dbReference type="InterPro" id="IPR000653">
    <property type="entry name" value="DegT/StrS_aminotransferase"/>
</dbReference>
<comment type="caution">
    <text evidence="1">The sequence shown here is derived from an EMBL/GenBank/DDBJ whole genome shotgun (WGS) entry which is preliminary data.</text>
</comment>
<dbReference type="CDD" id="cd00616">
    <property type="entry name" value="AHBA_syn"/>
    <property type="match status" value="1"/>
</dbReference>
<organism evidence="1">
    <name type="scientific">marine sediment metagenome</name>
    <dbReference type="NCBI Taxonomy" id="412755"/>
    <lineage>
        <taxon>unclassified sequences</taxon>
        <taxon>metagenomes</taxon>
        <taxon>ecological metagenomes</taxon>
    </lineage>
</organism>
<dbReference type="PANTHER" id="PTHR30244:SF34">
    <property type="entry name" value="DTDP-4-AMINO-4,6-DIDEOXYGALACTOSE TRANSAMINASE"/>
    <property type="match status" value="1"/>
</dbReference>
<gene>
    <name evidence="1" type="ORF">LCGC14_2439650</name>
</gene>
<dbReference type="Gene3D" id="3.40.640.10">
    <property type="entry name" value="Type I PLP-dependent aspartate aminotransferase-like (Major domain)"/>
    <property type="match status" value="1"/>
</dbReference>
<dbReference type="GO" id="GO:0000271">
    <property type="term" value="P:polysaccharide biosynthetic process"/>
    <property type="evidence" value="ECO:0007669"/>
    <property type="project" value="TreeGrafter"/>
</dbReference>
<dbReference type="GO" id="GO:0008483">
    <property type="term" value="F:transaminase activity"/>
    <property type="evidence" value="ECO:0007669"/>
    <property type="project" value="TreeGrafter"/>
</dbReference>
<protein>
    <submittedName>
        <fullName evidence="1">Uncharacterized protein</fullName>
    </submittedName>
</protein>
<dbReference type="Gene3D" id="3.90.1150.10">
    <property type="entry name" value="Aspartate Aminotransferase, domain 1"/>
    <property type="match status" value="1"/>
</dbReference>
<proteinExistence type="predicted"/>
<dbReference type="Pfam" id="PF01041">
    <property type="entry name" value="DegT_DnrJ_EryC1"/>
    <property type="match status" value="1"/>
</dbReference>
<sequence length="287" mass="32105">MKEKYPLFDIYWDDKDIHSVVNIIKRGSYWATGPEIQEFEEALGKYLGVEYIATFNSGTSALHAALLAYNITSGEVIVPSMSFVSTANCVILAGAKPVFADIENESLGLDPEDVQKKINKNTKAIIPMHYGGRICKNIEVLKEIADDNDLILIEDNAESFGAKINDKFAGTIGQAGMLSFCQNKVITTGEGGAICTNDRNIYEKLLLIRSHGRVEQPGINFFSNINEMDYILVGYNYRMPTMCAALGLSQLEKINKIIKIRRKIGKFYDKELEKVINIQILPDMENM</sequence>
<dbReference type="AlphaFoldDB" id="A0A0F9DWD5"/>